<dbReference type="SUPFAM" id="SSF52047">
    <property type="entry name" value="RNI-like"/>
    <property type="match status" value="1"/>
</dbReference>
<evidence type="ECO:0000313" key="2">
    <source>
        <dbReference type="Proteomes" id="UP000076154"/>
    </source>
</evidence>
<dbReference type="AlphaFoldDB" id="A0A369J4Q4"/>
<proteinExistence type="predicted"/>
<reference evidence="1" key="1">
    <citation type="submission" date="2018-04" db="EMBL/GenBank/DDBJ databases">
        <title>Whole genome sequencing of Hypsizygus marmoreus.</title>
        <authorList>
            <person name="Choi I.-G."/>
            <person name="Min B."/>
            <person name="Kim J.-G."/>
            <person name="Kim S."/>
            <person name="Oh Y.-L."/>
            <person name="Kong W.-S."/>
            <person name="Park H."/>
            <person name="Jeong J."/>
            <person name="Song E.-S."/>
        </authorList>
    </citation>
    <scope>NUCLEOTIDE SEQUENCE [LARGE SCALE GENOMIC DNA]</scope>
    <source>
        <strain evidence="1">51987-8</strain>
    </source>
</reference>
<dbReference type="Gene3D" id="3.80.10.10">
    <property type="entry name" value="Ribonuclease Inhibitor"/>
    <property type="match status" value="1"/>
</dbReference>
<name>A0A369J4Q4_HYPMA</name>
<evidence type="ECO:0000313" key="1">
    <source>
        <dbReference type="EMBL" id="RDB16382.1"/>
    </source>
</evidence>
<protein>
    <submittedName>
        <fullName evidence="1">Uncharacterized protein</fullName>
    </submittedName>
</protein>
<organism evidence="1 2">
    <name type="scientific">Hypsizygus marmoreus</name>
    <name type="common">White beech mushroom</name>
    <name type="synonym">Agaricus marmoreus</name>
    <dbReference type="NCBI Taxonomy" id="39966"/>
    <lineage>
        <taxon>Eukaryota</taxon>
        <taxon>Fungi</taxon>
        <taxon>Dikarya</taxon>
        <taxon>Basidiomycota</taxon>
        <taxon>Agaricomycotina</taxon>
        <taxon>Agaricomycetes</taxon>
        <taxon>Agaricomycetidae</taxon>
        <taxon>Agaricales</taxon>
        <taxon>Tricholomatineae</taxon>
        <taxon>Lyophyllaceae</taxon>
        <taxon>Hypsizygus</taxon>
    </lineage>
</organism>
<dbReference type="InParanoid" id="A0A369J4Q4"/>
<gene>
    <name evidence="1" type="ORF">Hypma_002941</name>
</gene>
<keyword evidence="2" id="KW-1185">Reference proteome</keyword>
<dbReference type="InterPro" id="IPR032675">
    <property type="entry name" value="LRR_dom_sf"/>
</dbReference>
<dbReference type="EMBL" id="LUEZ02000124">
    <property type="protein sequence ID" value="RDB16382.1"/>
    <property type="molecule type" value="Genomic_DNA"/>
</dbReference>
<sequence length="520" mass="59009">MSHTITDPGLHPELFLRISSQNRTHEENMAFKDDSPVDRDRLSDAGTSNTTILSDRETWAAKAILSETLLEVERLNLEIAHAPEVPDDLIAQRDKAVALADNIRTAIAPHKRIPPELSHAYQRDIEDWSSSRGRQLFLFLSQLRLQYPTGSGPLTLEFYISGDRTFVGRLNTLHPIIYLLSPFLPFLRELHLFLPLSWCVGLLMAPALNLACLEVLSLDCDVDDIDNPMFHPDIDDFLAATRIFSVASGLRKLKLRGLSDFVRLHYARFPWVQLTDLDLSAAMLTAASAVNILRQCSQLVGCHLRTCSSSNLNILQMEIALPYLQSLAWIQFDHIAEHFFQCLVVPSLTELRIASIFIPEIASMIQNSQCSVEILQCENPHDNSQVAPYLDDILSRMPTLVEFETSLQVTMSTLEKISSGELLPCLKVWKSSTPLESIKPFVSAFENRLRNQDAQQTTLPQVRSDILRPQEIDRCRPLSWIPESVAEQVERIRDEYGIDLQLRPGFTWCLDFSLRLRILL</sequence>
<dbReference type="OrthoDB" id="3365698at2759"/>
<dbReference type="Proteomes" id="UP000076154">
    <property type="component" value="Unassembled WGS sequence"/>
</dbReference>
<comment type="caution">
    <text evidence="1">The sequence shown here is derived from an EMBL/GenBank/DDBJ whole genome shotgun (WGS) entry which is preliminary data.</text>
</comment>
<accession>A0A369J4Q4</accession>